<feature type="compositionally biased region" description="Polar residues" evidence="1">
    <location>
        <begin position="46"/>
        <end position="61"/>
    </location>
</feature>
<dbReference type="InterPro" id="IPR046367">
    <property type="entry name" value="GapR-like_DNA-bd"/>
</dbReference>
<sequence>MTNADSEENQAGPKANATRETQPAKASTAKAAANKPSTGNAKKTGAKQQPATGSNSSTLASETLKGFYSEIKRLEEEKAQIGTDISEIYKAAKKQGFDTDAMREVLRREKMTKEEREQREAQIDLYEGVLGLNGEKNEAQVQGIQAASEGQPVTNNPFTKKDPRYTDWSNAWQMQTALMAANGESKNTDNMSGEQEAA</sequence>
<organism evidence="3 4">
    <name type="scientific">Roseibium litorale</name>
    <dbReference type="NCBI Taxonomy" id="2803841"/>
    <lineage>
        <taxon>Bacteria</taxon>
        <taxon>Pseudomonadati</taxon>
        <taxon>Pseudomonadota</taxon>
        <taxon>Alphaproteobacteria</taxon>
        <taxon>Hyphomicrobiales</taxon>
        <taxon>Stappiaceae</taxon>
        <taxon>Roseibium</taxon>
    </lineage>
</organism>
<dbReference type="EMBL" id="JACYXI010000019">
    <property type="protein sequence ID" value="MBD8894021.1"/>
    <property type="molecule type" value="Genomic_DNA"/>
</dbReference>
<feature type="region of interest" description="Disordered" evidence="1">
    <location>
        <begin position="144"/>
        <end position="165"/>
    </location>
</feature>
<feature type="region of interest" description="Disordered" evidence="1">
    <location>
        <begin position="1"/>
        <end position="61"/>
    </location>
</feature>
<reference evidence="3 4" key="2">
    <citation type="journal article" date="2021" name="Int. J. Syst. Evol. Microbiol.">
        <title>Roseibium litorale sp. nov., isolated from a tidal flat sediment and proposal for the reclassification of Labrenzia polysiphoniae as Roseibium polysiphoniae comb. nov.</title>
        <authorList>
            <person name="Liu Y."/>
            <person name="Pei T."/>
            <person name="Du J."/>
            <person name="Chao M."/>
            <person name="Deng M.R."/>
            <person name="Zhu H."/>
        </authorList>
    </citation>
    <scope>NUCLEOTIDE SEQUENCE [LARGE SCALE GENOMIC DNA]</scope>
    <source>
        <strain evidence="3 4">4C16A</strain>
    </source>
</reference>
<evidence type="ECO:0000313" key="3">
    <source>
        <dbReference type="EMBL" id="MBD8894021.1"/>
    </source>
</evidence>
<evidence type="ECO:0000313" key="4">
    <source>
        <dbReference type="Proteomes" id="UP000632063"/>
    </source>
</evidence>
<feature type="compositionally biased region" description="Low complexity" evidence="1">
    <location>
        <begin position="23"/>
        <end position="38"/>
    </location>
</feature>
<feature type="region of interest" description="Disordered" evidence="1">
    <location>
        <begin position="178"/>
        <end position="198"/>
    </location>
</feature>
<feature type="domain" description="GapR-like DNA-binding" evidence="2">
    <location>
        <begin position="60"/>
        <end position="131"/>
    </location>
</feature>
<dbReference type="Proteomes" id="UP000632063">
    <property type="component" value="Unassembled WGS sequence"/>
</dbReference>
<dbReference type="Pfam" id="PF10073">
    <property type="entry name" value="GapR_DNA-bd"/>
    <property type="match status" value="1"/>
</dbReference>
<name>A0ABR9CT16_9HYPH</name>
<gene>
    <name evidence="3" type="ORF">IG616_20945</name>
</gene>
<protein>
    <submittedName>
        <fullName evidence="3">DUF2312 domain-containing protein</fullName>
    </submittedName>
</protein>
<evidence type="ECO:0000259" key="2">
    <source>
        <dbReference type="Pfam" id="PF10073"/>
    </source>
</evidence>
<evidence type="ECO:0000256" key="1">
    <source>
        <dbReference type="SAM" id="MobiDB-lite"/>
    </source>
</evidence>
<proteinExistence type="predicted"/>
<comment type="caution">
    <text evidence="3">The sequence shown here is derived from an EMBL/GenBank/DDBJ whole genome shotgun (WGS) entry which is preliminary data.</text>
</comment>
<accession>A0ABR9CT16</accession>
<dbReference type="RefSeq" id="WP_192150578.1">
    <property type="nucleotide sequence ID" value="NZ_JACYXI010000019.1"/>
</dbReference>
<reference evidence="4" key="1">
    <citation type="submission" date="2020-09" db="EMBL/GenBank/DDBJ databases">
        <title>The genome sequence of strain Labrenzia suaedae 4C16A.</title>
        <authorList>
            <person name="Liu Y."/>
        </authorList>
    </citation>
    <scope>NUCLEOTIDE SEQUENCE [LARGE SCALE GENOMIC DNA]</scope>
    <source>
        <strain evidence="4">4C16A</strain>
    </source>
</reference>
<feature type="compositionally biased region" description="Polar residues" evidence="1">
    <location>
        <begin position="184"/>
        <end position="198"/>
    </location>
</feature>
<keyword evidence="4" id="KW-1185">Reference proteome</keyword>